<sequence length="522" mass="57700">MKAKKVTGLLLAFVMAFSMTACGNSASTSADSAESSGSGEEAAQDQADSSERVPIRWLTTGDTAAEVIEDGDRIIEEINNRLGIDLTVEIVPEGNTEKVNVAMASGDFPDIVTGAYGTSATQQWIDDGMVISLNDYMDSSPDITAWLEDYEWSAQDGNYYGLPFITQYETANSLVIMRQDWLDNLGLSYPETLDEMKEVLNAFTFNDPDGNGQDDTFGYTAQKLTDSSSTPFDWVFFAYGLEYADYTLDEDGNIIAWFEDDSFVPAMQYIKELWDSGVIDPELMLNDSTKKEEKFYQGKSGSMLAPLFRHVSRHESSVQELYPEATISYGLPPKGPDGASGLNRQGKSGMFTCITTACENPDKAAEFLNFMVSEEGNNLLRLGIEGIHYTMDGDTVVFNEEERAKDAFSPDGWAHALAWGSFYWPLESGYLPDTEPNRERALETVELASECQIPNLIKQKTAVEIENASVAGDVFTQYFSDMLQGKIGIEEGAQKLSEEWRAQGGQEIIDSVTEVYQTQSAQ</sequence>
<dbReference type="InterPro" id="IPR050490">
    <property type="entry name" value="Bact_solute-bd_prot1"/>
</dbReference>
<proteinExistence type="predicted"/>
<evidence type="ECO:0000256" key="7">
    <source>
        <dbReference type="SAM" id="SignalP"/>
    </source>
</evidence>
<keyword evidence="2 7" id="KW-0732">Signal</keyword>
<feature type="compositionally biased region" description="Low complexity" evidence="6">
    <location>
        <begin position="25"/>
        <end position="41"/>
    </location>
</feature>
<keyword evidence="5" id="KW-0449">Lipoprotein</keyword>
<dbReference type="EMBL" id="DWYY01000023">
    <property type="protein sequence ID" value="HJA91830.1"/>
    <property type="molecule type" value="Genomic_DNA"/>
</dbReference>
<dbReference type="InterPro" id="IPR006059">
    <property type="entry name" value="SBP"/>
</dbReference>
<reference evidence="8" key="1">
    <citation type="journal article" date="2021" name="PeerJ">
        <title>Extensive microbial diversity within the chicken gut microbiome revealed by metagenomics and culture.</title>
        <authorList>
            <person name="Gilroy R."/>
            <person name="Ravi A."/>
            <person name="Getino M."/>
            <person name="Pursley I."/>
            <person name="Horton D.L."/>
            <person name="Alikhan N.F."/>
            <person name="Baker D."/>
            <person name="Gharbi K."/>
            <person name="Hall N."/>
            <person name="Watson M."/>
            <person name="Adriaenssens E.M."/>
            <person name="Foster-Nyarko E."/>
            <person name="Jarju S."/>
            <person name="Secka A."/>
            <person name="Antonio M."/>
            <person name="Oren A."/>
            <person name="Chaudhuri R.R."/>
            <person name="La Ragione R."/>
            <person name="Hildebrand F."/>
            <person name="Pallen M.J."/>
        </authorList>
    </citation>
    <scope>NUCLEOTIDE SEQUENCE</scope>
    <source>
        <strain evidence="8">CHK179-7159</strain>
    </source>
</reference>
<dbReference type="PANTHER" id="PTHR43649:SF33">
    <property type="entry name" value="POLYGALACTURONAN_RHAMNOGALACTURONAN-BINDING PROTEIN YTCQ"/>
    <property type="match status" value="1"/>
</dbReference>
<dbReference type="AlphaFoldDB" id="A0A9D2KZW4"/>
<dbReference type="Pfam" id="PF01547">
    <property type="entry name" value="SBP_bac_1"/>
    <property type="match status" value="1"/>
</dbReference>
<evidence type="ECO:0000256" key="5">
    <source>
        <dbReference type="ARBA" id="ARBA00023288"/>
    </source>
</evidence>
<evidence type="ECO:0000313" key="9">
    <source>
        <dbReference type="Proteomes" id="UP000886858"/>
    </source>
</evidence>
<keyword evidence="4" id="KW-0564">Palmitate</keyword>
<evidence type="ECO:0000256" key="6">
    <source>
        <dbReference type="SAM" id="MobiDB-lite"/>
    </source>
</evidence>
<organism evidence="8 9">
    <name type="scientific">Candidatus Eisenbergiella merdipullorum</name>
    <dbReference type="NCBI Taxonomy" id="2838553"/>
    <lineage>
        <taxon>Bacteria</taxon>
        <taxon>Bacillati</taxon>
        <taxon>Bacillota</taxon>
        <taxon>Clostridia</taxon>
        <taxon>Lachnospirales</taxon>
        <taxon>Lachnospiraceae</taxon>
        <taxon>Eisenbergiella</taxon>
    </lineage>
</organism>
<comment type="caution">
    <text evidence="8">The sequence shown here is derived from an EMBL/GenBank/DDBJ whole genome shotgun (WGS) entry which is preliminary data.</text>
</comment>
<feature type="chain" id="PRO_5039389576" evidence="7">
    <location>
        <begin position="24"/>
        <end position="522"/>
    </location>
</feature>
<evidence type="ECO:0000256" key="1">
    <source>
        <dbReference type="ARBA" id="ARBA00022475"/>
    </source>
</evidence>
<dbReference type="Gene3D" id="3.40.190.10">
    <property type="entry name" value="Periplasmic binding protein-like II"/>
    <property type="match status" value="2"/>
</dbReference>
<dbReference type="PANTHER" id="PTHR43649">
    <property type="entry name" value="ARABINOSE-BINDING PROTEIN-RELATED"/>
    <property type="match status" value="1"/>
</dbReference>
<reference evidence="8" key="2">
    <citation type="submission" date="2021-04" db="EMBL/GenBank/DDBJ databases">
        <authorList>
            <person name="Gilroy R."/>
        </authorList>
    </citation>
    <scope>NUCLEOTIDE SEQUENCE</scope>
    <source>
        <strain evidence="8">CHK179-7159</strain>
    </source>
</reference>
<dbReference type="Proteomes" id="UP000886858">
    <property type="component" value="Unassembled WGS sequence"/>
</dbReference>
<feature type="signal peptide" evidence="7">
    <location>
        <begin position="1"/>
        <end position="23"/>
    </location>
</feature>
<protein>
    <submittedName>
        <fullName evidence="8">Extracellular solute-binding protein</fullName>
    </submittedName>
</protein>
<keyword evidence="3" id="KW-0472">Membrane</keyword>
<dbReference type="PROSITE" id="PS51257">
    <property type="entry name" value="PROKAR_LIPOPROTEIN"/>
    <property type="match status" value="1"/>
</dbReference>
<evidence type="ECO:0000256" key="2">
    <source>
        <dbReference type="ARBA" id="ARBA00022729"/>
    </source>
</evidence>
<evidence type="ECO:0000256" key="3">
    <source>
        <dbReference type="ARBA" id="ARBA00023136"/>
    </source>
</evidence>
<evidence type="ECO:0000313" key="8">
    <source>
        <dbReference type="EMBL" id="HJA91830.1"/>
    </source>
</evidence>
<dbReference type="SUPFAM" id="SSF53850">
    <property type="entry name" value="Periplasmic binding protein-like II"/>
    <property type="match status" value="1"/>
</dbReference>
<gene>
    <name evidence="8" type="ORF">H9717_01715</name>
</gene>
<feature type="region of interest" description="Disordered" evidence="6">
    <location>
        <begin position="25"/>
        <end position="52"/>
    </location>
</feature>
<keyword evidence="1" id="KW-1003">Cell membrane</keyword>
<name>A0A9D2KZW4_9FIRM</name>
<evidence type="ECO:0000256" key="4">
    <source>
        <dbReference type="ARBA" id="ARBA00023139"/>
    </source>
</evidence>
<accession>A0A9D2KZW4</accession>